<dbReference type="AlphaFoldDB" id="A0A0F6YG69"/>
<dbReference type="Proteomes" id="UP000034883">
    <property type="component" value="Chromosome"/>
</dbReference>
<evidence type="ECO:0000313" key="2">
    <source>
        <dbReference type="Proteomes" id="UP000034883"/>
    </source>
</evidence>
<dbReference type="Pfam" id="PF16811">
    <property type="entry name" value="TAtT"/>
    <property type="match status" value="1"/>
</dbReference>
<protein>
    <submittedName>
        <fullName evidence="1">Uncharacterized protein</fullName>
    </submittedName>
</protein>
<sequence length="299" mass="33223">MFVSVALAIFPGCDTGRFTASQSIGLITRGAAAIQEHWDPVLVGDAMPGSILQLEGLYATLPEDDRVGLELLRAYVSYAYGWLEPEAEEAEARGDLDAQEETMRRARLMYLRARNIGMHHIRLRDAGFDAAVSGDHDAFVRYLESRYRTAEDVPFLLWTGYAWGSAISVATDDPELVLDLPKVRAMVERAVELDPSYFEHGGLMFLGALASSVPESLGGDPAQGRILFERALAGTNRSFFQIQLQFARTYAVTTGDRALFIALLREIIDGGDPRADVRLANRLARRRAIRLLQRVDELF</sequence>
<dbReference type="KEGG" id="samy:DB32_000471"/>
<dbReference type="STRING" id="927083.DB32_000471"/>
<dbReference type="EMBL" id="CP011125">
    <property type="protein sequence ID" value="AKF03322.1"/>
    <property type="molecule type" value="Genomic_DNA"/>
</dbReference>
<keyword evidence="2" id="KW-1185">Reference proteome</keyword>
<gene>
    <name evidence="1" type="ORF">DB32_000471</name>
</gene>
<dbReference type="InterPro" id="IPR038537">
    <property type="entry name" value="TatT_sf"/>
</dbReference>
<name>A0A0F6YG69_9BACT</name>
<reference evidence="1 2" key="1">
    <citation type="submission" date="2015-03" db="EMBL/GenBank/DDBJ databases">
        <title>Genome assembly of Sandaracinus amylolyticus DSM 53668.</title>
        <authorList>
            <person name="Sharma G."/>
            <person name="Subramanian S."/>
        </authorList>
    </citation>
    <scope>NUCLEOTIDE SEQUENCE [LARGE SCALE GENOMIC DNA]</scope>
    <source>
        <strain evidence="1 2">DSM 53668</strain>
    </source>
</reference>
<accession>A0A0F6YG69</accession>
<dbReference type="Gene3D" id="1.25.40.920">
    <property type="entry name" value="TRAP transporter T-component"/>
    <property type="match status" value="1"/>
</dbReference>
<dbReference type="InterPro" id="IPR031823">
    <property type="entry name" value="TatT"/>
</dbReference>
<organism evidence="1 2">
    <name type="scientific">Sandaracinus amylolyticus</name>
    <dbReference type="NCBI Taxonomy" id="927083"/>
    <lineage>
        <taxon>Bacteria</taxon>
        <taxon>Pseudomonadati</taxon>
        <taxon>Myxococcota</taxon>
        <taxon>Polyangia</taxon>
        <taxon>Polyangiales</taxon>
        <taxon>Sandaracinaceae</taxon>
        <taxon>Sandaracinus</taxon>
    </lineage>
</organism>
<evidence type="ECO:0000313" key="1">
    <source>
        <dbReference type="EMBL" id="AKF03322.1"/>
    </source>
</evidence>
<proteinExistence type="predicted"/>